<dbReference type="AlphaFoldDB" id="A0A8W7PST8"/>
<evidence type="ECO:0000256" key="1">
    <source>
        <dbReference type="SAM" id="MobiDB-lite"/>
    </source>
</evidence>
<protein>
    <submittedName>
        <fullName evidence="2">Uncharacterized protein</fullName>
    </submittedName>
</protein>
<name>A0A8W7PST8_ANOCL</name>
<evidence type="ECO:0000313" key="2">
    <source>
        <dbReference type="EnsemblMetazoa" id="ACOM036218-PA.1"/>
    </source>
</evidence>
<proteinExistence type="predicted"/>
<feature type="region of interest" description="Disordered" evidence="1">
    <location>
        <begin position="1"/>
        <end position="32"/>
    </location>
</feature>
<dbReference type="EnsemblMetazoa" id="ACOM036218-RA">
    <property type="protein sequence ID" value="ACOM036218-PA.1"/>
    <property type="gene ID" value="ACOM036218"/>
</dbReference>
<accession>A0A8W7PST8</accession>
<dbReference type="Proteomes" id="UP000075882">
    <property type="component" value="Unassembled WGS sequence"/>
</dbReference>
<reference evidence="2" key="1">
    <citation type="submission" date="2022-08" db="UniProtKB">
        <authorList>
            <consortium name="EnsemblMetazoa"/>
        </authorList>
    </citation>
    <scope>IDENTIFICATION</scope>
</reference>
<sequence length="302" mass="33627">MHEKHQHGLESVLTLEGDAAEEEYDQHDVREDGRDVDDLARLGNALHHAQVDERPGGDECQRDRVVDLLRLVDARRHLERFAIPVVLGRRRHHTLRLDVVGEVLKQPLRTFGPRQRRFEAVQQIDQAPGNDGVVVERHDVADEGGGDADTAEVGGHLVPHTDRTLAQALPDRELQIEDWQALQQQHYEVRHQECTAAIFLRQIREAPHVTKPNGLSRSSSGRSAMADSCCCCDTMDACMASLRASLPGGPVPDGPMSRMRAIGGSSSLMNAWFVAPYTTFCEPFSARTSRLRSSCERNVSHS</sequence>
<organism evidence="2">
    <name type="scientific">Anopheles coluzzii</name>
    <name type="common">African malaria mosquito</name>
    <dbReference type="NCBI Taxonomy" id="1518534"/>
    <lineage>
        <taxon>Eukaryota</taxon>
        <taxon>Metazoa</taxon>
        <taxon>Ecdysozoa</taxon>
        <taxon>Arthropoda</taxon>
        <taxon>Hexapoda</taxon>
        <taxon>Insecta</taxon>
        <taxon>Pterygota</taxon>
        <taxon>Neoptera</taxon>
        <taxon>Endopterygota</taxon>
        <taxon>Diptera</taxon>
        <taxon>Nematocera</taxon>
        <taxon>Culicoidea</taxon>
        <taxon>Culicidae</taxon>
        <taxon>Anophelinae</taxon>
        <taxon>Anopheles</taxon>
    </lineage>
</organism>